<dbReference type="Proteomes" id="UP001218364">
    <property type="component" value="Unassembled WGS sequence"/>
</dbReference>
<name>A0ABD4XE73_9RHOB</name>
<proteinExistence type="predicted"/>
<dbReference type="PROSITE" id="PS51257">
    <property type="entry name" value="PROKAR_LIPOPROTEIN"/>
    <property type="match status" value="1"/>
</dbReference>
<comment type="caution">
    <text evidence="2">The sequence shown here is derived from an EMBL/GenBank/DDBJ whole genome shotgun (WGS) entry which is preliminary data.</text>
</comment>
<feature type="signal peptide" evidence="1">
    <location>
        <begin position="1"/>
        <end position="29"/>
    </location>
</feature>
<evidence type="ECO:0000256" key="1">
    <source>
        <dbReference type="SAM" id="SignalP"/>
    </source>
</evidence>
<dbReference type="EMBL" id="JARCJK010000014">
    <property type="protein sequence ID" value="MDE4167822.1"/>
    <property type="molecule type" value="Genomic_DNA"/>
</dbReference>
<organism evidence="2 3">
    <name type="scientific">Phaeobacter gallaeciensis</name>
    <dbReference type="NCBI Taxonomy" id="60890"/>
    <lineage>
        <taxon>Bacteria</taxon>
        <taxon>Pseudomonadati</taxon>
        <taxon>Pseudomonadota</taxon>
        <taxon>Alphaproteobacteria</taxon>
        <taxon>Rhodobacterales</taxon>
        <taxon>Roseobacteraceae</taxon>
        <taxon>Phaeobacter</taxon>
    </lineage>
</organism>
<dbReference type="AlphaFoldDB" id="A0ABD4XE73"/>
<evidence type="ECO:0000313" key="2">
    <source>
        <dbReference type="EMBL" id="MDE4167822.1"/>
    </source>
</evidence>
<keyword evidence="1" id="KW-0732">Signal</keyword>
<feature type="chain" id="PRO_5044749597" evidence="1">
    <location>
        <begin position="30"/>
        <end position="173"/>
    </location>
</feature>
<protein>
    <submittedName>
        <fullName evidence="2">Uncharacterized protein</fullName>
    </submittedName>
</protein>
<accession>A0ABD4XE73</accession>
<evidence type="ECO:0000313" key="3">
    <source>
        <dbReference type="Proteomes" id="UP001218364"/>
    </source>
</evidence>
<sequence length="173" mass="18685">MVRLPKLVRRAASLFVSCVAFGTATSASALSCVPWGVPDAYLAAANSNRSYAILQGRLSFDERRLPRPPAGNPNAAPPVTQFRGSFNGDLLGARDFDQAVRADVVIEVQCMGPWCGKAKSGVEYLIFAEQRGRDLIVRFDPCGSFAFGGDVHSFRKQVLDCHRGKACVPLAPQ</sequence>
<reference evidence="2 3" key="1">
    <citation type="submission" date="2023-02" db="EMBL/GenBank/DDBJ databases">
        <title>Population genomics of bacteria associated with diatom.</title>
        <authorList>
            <person name="Xie J."/>
            <person name="Wang H."/>
        </authorList>
    </citation>
    <scope>NUCLEOTIDE SEQUENCE [LARGE SCALE GENOMIC DNA]</scope>
    <source>
        <strain evidence="2 3">PT47_8</strain>
    </source>
</reference>
<dbReference type="RefSeq" id="WP_274840166.1">
    <property type="nucleotide sequence ID" value="NZ_JARCJF010000014.1"/>
</dbReference>
<gene>
    <name evidence="2" type="ORF">PXK24_19175</name>
</gene>